<dbReference type="FunFam" id="3.40.50.300:FF:000142">
    <property type="entry name" value="Midasin"/>
    <property type="match status" value="1"/>
</dbReference>
<dbReference type="GO" id="GO:0000055">
    <property type="term" value="P:ribosomal large subunit export from nucleus"/>
    <property type="evidence" value="ECO:0007669"/>
    <property type="project" value="TreeGrafter"/>
</dbReference>
<evidence type="ECO:0000256" key="1">
    <source>
        <dbReference type="ARBA" id="ARBA00004604"/>
    </source>
</evidence>
<comment type="function">
    <text evidence="9">Nuclear chaperone required for maturation and nuclear export of pre-60S ribosome subunits.</text>
</comment>
<evidence type="ECO:0000256" key="6">
    <source>
        <dbReference type="ARBA" id="ARBA00022840"/>
    </source>
</evidence>
<feature type="domain" description="VWFA" evidence="11">
    <location>
        <begin position="5268"/>
        <end position="5461"/>
    </location>
</feature>
<feature type="compositionally biased region" description="Basic and acidic residues" evidence="10">
    <location>
        <begin position="4694"/>
        <end position="4710"/>
    </location>
</feature>
<feature type="compositionally biased region" description="Low complexity" evidence="10">
    <location>
        <begin position="3993"/>
        <end position="4009"/>
    </location>
</feature>
<dbReference type="SUPFAM" id="SSF53300">
    <property type="entry name" value="vWA-like"/>
    <property type="match status" value="1"/>
</dbReference>
<dbReference type="PANTHER" id="PTHR48103">
    <property type="entry name" value="MIDASIN-RELATED"/>
    <property type="match status" value="1"/>
</dbReference>
<evidence type="ECO:0000256" key="3">
    <source>
        <dbReference type="ARBA" id="ARBA00007188"/>
    </source>
</evidence>
<dbReference type="InterPro" id="IPR027417">
    <property type="entry name" value="P-loop_NTPase"/>
</dbReference>
<dbReference type="InterPro" id="IPR036465">
    <property type="entry name" value="vWFA_dom_sf"/>
</dbReference>
<keyword evidence="6 9" id="KW-0067">ATP-binding</keyword>
<evidence type="ECO:0000259" key="11">
    <source>
        <dbReference type="PROSITE" id="PS50234"/>
    </source>
</evidence>
<evidence type="ECO:0000256" key="5">
    <source>
        <dbReference type="ARBA" id="ARBA00022741"/>
    </source>
</evidence>
<feature type="compositionally biased region" description="Gly residues" evidence="10">
    <location>
        <begin position="4532"/>
        <end position="4541"/>
    </location>
</feature>
<reference evidence="12" key="1">
    <citation type="submission" date="2019-03" db="EMBL/GenBank/DDBJ databases">
        <title>Improved annotation for the trematode Fasciola hepatica.</title>
        <authorList>
            <person name="Choi Y.-J."/>
            <person name="Martin J."/>
            <person name="Mitreva M."/>
        </authorList>
    </citation>
    <scope>NUCLEOTIDE SEQUENCE [LARGE SCALE GENOMIC DNA]</scope>
</reference>
<evidence type="ECO:0000256" key="10">
    <source>
        <dbReference type="SAM" id="MobiDB-lite"/>
    </source>
</evidence>
<dbReference type="GO" id="GO:0000027">
    <property type="term" value="P:ribosomal large subunit assembly"/>
    <property type="evidence" value="ECO:0007669"/>
    <property type="project" value="InterPro"/>
</dbReference>
<organism evidence="12 13">
    <name type="scientific">Fasciola hepatica</name>
    <name type="common">Liver fluke</name>
    <dbReference type="NCBI Taxonomy" id="6192"/>
    <lineage>
        <taxon>Eukaryota</taxon>
        <taxon>Metazoa</taxon>
        <taxon>Spiralia</taxon>
        <taxon>Lophotrochozoa</taxon>
        <taxon>Platyhelminthes</taxon>
        <taxon>Trematoda</taxon>
        <taxon>Digenea</taxon>
        <taxon>Plagiorchiida</taxon>
        <taxon>Echinostomata</taxon>
        <taxon>Echinostomatoidea</taxon>
        <taxon>Fasciolidae</taxon>
        <taxon>Fasciola</taxon>
    </lineage>
</organism>
<name>A0A4E0RRZ9_FASHE</name>
<dbReference type="InterPro" id="IPR003593">
    <property type="entry name" value="AAA+_ATPase"/>
</dbReference>
<dbReference type="CDD" id="cd00009">
    <property type="entry name" value="AAA"/>
    <property type="match status" value="1"/>
</dbReference>
<dbReference type="Pfam" id="PF17865">
    <property type="entry name" value="AAA_lid_5"/>
    <property type="match status" value="1"/>
</dbReference>
<protein>
    <recommendedName>
        <fullName evidence="4 9">Midasin</fullName>
    </recommendedName>
</protein>
<feature type="compositionally biased region" description="Polar residues" evidence="10">
    <location>
        <begin position="4550"/>
        <end position="4565"/>
    </location>
</feature>
<feature type="region of interest" description="Disordered" evidence="10">
    <location>
        <begin position="4591"/>
        <end position="5131"/>
    </location>
</feature>
<comment type="similarity">
    <text evidence="3 9">Belongs to the midasin family.</text>
</comment>
<feature type="compositionally biased region" description="Basic and acidic residues" evidence="10">
    <location>
        <begin position="4636"/>
        <end position="4652"/>
    </location>
</feature>
<dbReference type="PIRSF" id="PIRSF010340">
    <property type="entry name" value="Midasin"/>
    <property type="match status" value="1"/>
</dbReference>
<feature type="region of interest" description="Disordered" evidence="10">
    <location>
        <begin position="3990"/>
        <end position="4011"/>
    </location>
</feature>
<dbReference type="FunFam" id="3.40.50.300:FF:001384">
    <property type="entry name" value="Midasin"/>
    <property type="match status" value="1"/>
</dbReference>
<feature type="compositionally biased region" description="Basic and acidic residues" evidence="10">
    <location>
        <begin position="4736"/>
        <end position="4759"/>
    </location>
</feature>
<feature type="compositionally biased region" description="Polar residues" evidence="10">
    <location>
        <begin position="5055"/>
        <end position="5067"/>
    </location>
</feature>
<evidence type="ECO:0000256" key="7">
    <source>
        <dbReference type="ARBA" id="ARBA00023186"/>
    </source>
</evidence>
<evidence type="ECO:0000256" key="9">
    <source>
        <dbReference type="PIRNR" id="PIRNR010340"/>
    </source>
</evidence>
<comment type="subcellular location">
    <subcellularLocation>
        <location evidence="1">Nucleus</location>
        <location evidence="1">Nucleolus</location>
    </subcellularLocation>
    <subcellularLocation>
        <location evidence="2">Nucleus</location>
        <location evidence="2">Nucleoplasm</location>
    </subcellularLocation>
</comment>
<feature type="compositionally biased region" description="Basic and acidic residues" evidence="10">
    <location>
        <begin position="4676"/>
        <end position="4687"/>
    </location>
</feature>
<proteinExistence type="inferred from homology"/>
<feature type="compositionally biased region" description="Polar residues" evidence="10">
    <location>
        <begin position="4860"/>
        <end position="4872"/>
    </location>
</feature>
<dbReference type="PANTHER" id="PTHR48103:SF2">
    <property type="entry name" value="MIDASIN"/>
    <property type="match status" value="1"/>
</dbReference>
<dbReference type="GO" id="GO:0016887">
    <property type="term" value="F:ATP hydrolysis activity"/>
    <property type="evidence" value="ECO:0007669"/>
    <property type="project" value="InterPro"/>
</dbReference>
<keyword evidence="5 9" id="KW-0547">Nucleotide-binding</keyword>
<evidence type="ECO:0000313" key="12">
    <source>
        <dbReference type="EMBL" id="THD23297.1"/>
    </source>
</evidence>
<evidence type="ECO:0000256" key="2">
    <source>
        <dbReference type="ARBA" id="ARBA00004642"/>
    </source>
</evidence>
<feature type="region of interest" description="Disordered" evidence="10">
    <location>
        <begin position="4520"/>
        <end position="4577"/>
    </location>
</feature>
<feature type="compositionally biased region" description="Acidic residues" evidence="10">
    <location>
        <begin position="4595"/>
        <end position="4604"/>
    </location>
</feature>
<dbReference type="InterPro" id="IPR040848">
    <property type="entry name" value="AAA_lid_7"/>
</dbReference>
<feature type="compositionally biased region" description="Polar residues" evidence="10">
    <location>
        <begin position="4963"/>
        <end position="4975"/>
    </location>
</feature>
<feature type="compositionally biased region" description="Basic and acidic residues" evidence="10">
    <location>
        <begin position="4840"/>
        <end position="4851"/>
    </location>
</feature>
<keyword evidence="7 9" id="KW-0143">Chaperone</keyword>
<dbReference type="GO" id="GO:0005730">
    <property type="term" value="C:nucleolus"/>
    <property type="evidence" value="ECO:0007669"/>
    <property type="project" value="UniProtKB-SubCell"/>
</dbReference>
<sequence length="5472" mass="609380">MSRKRCKRKSKFDTTSDAGLKRNKSCDLSVKCVSPSLVLETNEVEIGVDVRSLRSGSEYGRVALPIPSKNFIVLSQTRECLIAAEMAIKRGDAVVVSGVVGCGKTMFVEYLSRVFHSNLKIVQISEQADSKTLVGGYTCTDVPGQFIWRPGPLYTALVQGHWLLLEDIDRGSADVAVLLTSIIEGLPCAAIAHQETKLMDPISGEPVKMNPSFRLLMTKRLVSGPSGDLRMEYDNPFSDILDRKTCLITLPPMDCDAVHTLLSKCYSSMSRLIDKIMKIYTVVQQWTFLSTNDTLSAFSGRNRLISLRDLLRFCSRIQRLSNDESQVVFLDAVDCFVAHMSDTSMRFNLSCQIAGELNMTTEKVAYCLNRRPVGVQVDLDEGLVHLGRASLSCQRTLDWESGLSSSSVNRTLDTTWPFASTRLACTLLERIAVAVAHHEPVLLVGETGTGKTTAVQRLAQLCGRQLHVINLNQQSDSVDLMGGFKPVDTRALIRPLREQFESLFCHTFRTDTNLSFLGHINTYFNDNRWRDLLLLMRHPTQLAIAKLRKAPTTRGAADDSVCSASNLHGWTALLQQLDQVQLRLDASVKANQPALGFAFIEGALVRAIQNGDWVLLDEVNLAAPEMLNCLSGLLDSGVGSVTLIERGDKEPLPRNSNFHLFAAMNPSTDVGKRELPVGLRNRFTEIYVPELNPGVVTDADDRTLRIDSKSSNAIRSEVESSDREDLCILTRSYLVALSPSPVQVTTVVRLYAALRQAAVEGLVDGVGQRPHFSLRTLCRALVEAGRGYHGSTVRSLYEGLFFSFGSQIGRASRPILDTLIRRYLALAMDRSAGQSRALDQLLASPIPAPPAPGSGGPQLGGSSTHVNVEGYWIPRGPEEPRVPEIGSLCDGSYILTSTVRDNLRDLARVVAAGGSLPVLLQGETSVGKTSLITYLAGRVGQICYRINNHEHTDQQTYMGTYTVASATAQANPSQSHSELINPPPLVFQEGPLVQAMRAGYWIILDELNLAPTEILEALNRVLDDNRTLFIPETQETIKAHPHFRLFATQNPPGLYAGRKLLSRALRNRFVELHFDPLPRNELEVILEKRCALPASRAHRLVEVLHRLQLARCNSNLFHGKDSFITLRDLFRWAERYRLATCDRVVNSDSVFFDWDAYLADQGYLLLAGRVRNSEEARIVADAIEAVFKRPISESRLFDLTSDGSPASLEFLEPVLGSLSTRVPVPLPAGFEHIVWTRDMRRLLVLVGNALKYQEPVLLVGETGCGKTTVCQLFASLKAQRLHCVNCHQYTEAADFLGALRPVRYAGDDCNRASGDNRLFEWVDGPLVTAMSNGEMFLLDEISLADDAVLERLNSLLEPERRIHLTERSELTDTRNTLAGNDLVAHPKFRFVATMNPGGDYGKKELSPALRNRFTEIWCMAPTLTSPAEQTQFRLSDILSDLIAIVRHNLLIDVLPRTKDVPSSVLDQLATVMVEFVRWYALEQVRSQSSSIGLANRRPPPTIRDLIAWVGFMKSVLPVPDDHCSIDLDAPKLNVFSACLHGAALVFLDALESSTDEVEDQPNIVSQAIAHLADRLQALIPPGSEHMMASLNCAARYTQLLDECTPDSKSLFSRTHEGRMQFGVHPFFIDLGSNWLAETSPTIAFSFDTPTSSVNLRRLLRALQLPQRALLLEGSPGVGKTTLVLALAQATGHPVVRINLSEATEASDLLGGDLPVEGAGPGIFAWRDGPLLQALRQGHWIILDEMNLASQSVLECLNACLDHRGEIYVPELGAKFTIEPRSTRIFACQNPVREGGGRKGLPKSFLNRFTQVYLQPLSVHDQQFILSRLFPTLDAQVIRVMIQFNAEINRRVNVGHEFATQGGPWEFNLRDLVRWCELLTKHKIQPINPGLYVHLLYADRMRTVCDKQKVAQLWNHVCSSSGANHMVYYQPVGHVQLVDRTLLCGLATNTNRLVVPDASRSSQDLILLDALRGSMESLLTVLEAGWMAILVGPAGCGKRFLAHVCATLMGRHLSTVCLSPNSDTVELLGSLEQHENGGVFVWVDSPLVTGIRQGHWVIIENANLCSPSVLDRLNSLLEPGGELIINERGLDIDGQLVRLKPHPQFRLILTVDEAVSHTGSYVSGVSRAMRNRGVEIAFCKELSTTEPDLIRILNASGAPLSIARAITAFHRELRSLCDPNQLARSSNAPVGLRRLPPIGSLISAAIYAQQLLTETDKLTDDSTTEGVVRELFPDGQESQDIAQLIPSVQNHSLWFAALARSLNWLYAGSQVNGDAIKFVKSAIREFLNSPLSAKFASLQATDIVPSNYHTVLPLLTQQLEDVFACSDAGQYRRRYVHCLVMSYVAQPRNDELVAARTLRSSCRILLEQANPVPDLSTWLAEIPSGCDDDLRVAGANLLHESTQFQQNTEFAIPDWLDWPDQRWIPGWWWYYRPSSNTQELDWDRKLRLLSANELLCQSHAYGSAELSSQEVVSDKVILSELPILSASRMLFRGDLPATWAELYPGLREVTSHWLRGMHSFITLDFVSDTGHARCDLSAVDRALYAVHHAGLLWSWLTLFGLRTVGPAEDWPERLEFHQTRAGLGECGHGNRTPPLSTLRIVIISDRLATPCFPPIEQLDFSVLTPNWSHYGRKITDVLSCLQLETDYFDDEEMEPDLLNAEENNVTDSSIPSENLICLWPLVMLTSVRSHKIQTNLSTRSASRFLLTMLTRPSLLTFLSSIQSCTRPVPAQQRAFRSSSVQTPDDQAIAEFCAQVDLPATQRVLPPTRSSTLDLTSIAGEWRSLSHAVHALTWPMLSHYGLDARQDRQTLIGWYDRQNALRKAYQLLLMFPFSSPATGSSSINGKDVREQSGELLHAVHASIQLILDTQKQRQSNPDTFTATSMSPVSASSAAPTKVDATWIAHEFSPHLTLARHTLSKWPEWESVLHLAECLAHYVTLLHTDTQNVQLQAISGVVFGCLYLRCVSPYSPMDPYLVHELEEEAVSNELDRIGCELEIRDRMRALWLGPVELRDDDAEDLCEGDRLRYVAETGLEHPWYAAVSIYRSRLMDKARSLAKRTALGRGNRVIHERGKSNQEYAQLRRRLLAFVCGFADQFLLPGDDTTNVSSVLSHLSLCNIQRWIEVVADLVEWLTQPERTSSFADVINPFLVGLLHIHHGLQKLTHLTLSTGSLELEMTQTALELLTTGLLGGRSTVQRKIAYACSSVPLWLAVQFTQPELRAAIHHLEDSVSGACVVDSVTTRETVTAQTEFRLMSWILDLVWLHLIECRSAPPKVSTETVERFVGRLLAFVTRPLARRWRLVEAERKRAAAERASLFIEAASRKQRVCDQLQHFSLPGKWSRRSDTTDTMDDLIDPDVSEQVDWRLRFPETASLAAVAELNAHGIMFGGFDKTRQIQQAVQNIEAVDTWLRQSLERTTHTWIPENNELAYFVQRLIGLLLARRNWCRTHRTSLVQSISEQSREWRWHSLLGGYSLASSLLFKSGLSLDPSIDHIGLPVHLCVSAHLTQTDVRSRQPIPLESPLDSAYSWTPKPRVFDVYRDPIPVEACGQLRAVLSHLETRVRQLLHAWPGQPSLVRLLVLSQRIKGFQVSDPLMKFITGLEMIWEEIHEWEKNAAQHVSLMNHSKIVCDLLIEWRKVELKCWLATLDSAESAMTDHALGIWFLLHDLFLRPVTKPSKPPSAADVDEPGQVTARCRALIELMENGPLGEFDTRWRLLVALYSALPVWPGLSKQDLNEAERLVGNVTWFYAQFIPFVREELVRLRQPIEKELKGVVSVTKWGDYTRFWSVKTSVERCKRTIHKQVKAWETILRRPVRPLFESAVRITAPIMPLDLADYRTHFNPTELRSSGHIPPSVLRWLITLCQQQHSTLPTHVKRLPTLISRFRGHVARIASNAPVLNWAQRLARGTQTWLSLVADLQSATRHLESTCPPAHVLNQLRAQKCGQSAGRHAVDPEVLESARLWHQKYTALQQRKRLALAQWLNLASKGRGHGLTDSPNLDSSNDSSNTDLDSEIDMHADELSVKNQDEENTNQLPQLGLSYRRGQLHSQTGSMTVYLGQFAGSPWNHTYNCGDDVEKQYIGHEDSRDWIRQTAKRVCGRTARLLALRASLPRIPGQPDASPETVASIVTDLGGPENLARLIGFADDLVNQTSTALAACSELTSTVREFRDQTQFSLSLSPFGQDVSNQEFRACAQTALRRAQKSAFVLIQLTQDVLLQLTMFWTTCANQHCTDWPPVSQLEHVTGAELWKSVYSPLLDQYPLEPIGLLAERMRNSCEALNTLANSVLVRAMAIIQTGSLLIPPGWTCLQNDLVEATLHFVQHLRNSVTLCEQAGFYCEMNETVNTICVRLCDEVERLKTSCESSTVAIDADWADSSPVDEAFVSLSNALIRAILSTMEVLYNADRPTPSETTQVDYLLQFTRAATDTKRLVQTQLSRLFVRWNTSFQPEMANGSEVDNKLSVRLRLARCILPFLDQLNHCVQIRAAQFWHWLDNWTCLGEAMLRITGQLLTDGFCRPAGLTQSEGSGEDGDAGGSGGGGGTDNQSSSSTLPDGSQTGATSLTAQGVDTHGARDVSDQIESEEQIEGLMHDHDLEQPPDESDDEDRGNNQNQGIEMPNDNFAGRLEDAATESDPDDQGEKTKEQLENRMHDGNDLSGGADELSKEMWASEDEEEIDGKDQIDQDKTLLADETGGVEDKANRTDGSKSKLIDDQQVQQKPKEHPESEEENLTNEVCEPEDKKPNDTKRSKPMKQAEGKDRQTVAGTDANVDEETPNALNDNQLEPTDPEGDKKDEQLRAEAEMMHMDEQQETSDPDDAELSDLSRNAMDVDDPEQVDEESEVGNRELDAKGNEDEADEMINPNGSEDTTGLNSDTVEEEQEAGQTESAGLEVFPYQPGAGDLQTNTNAQCADQKEHTENSDMIDASEPPPDSATAPSAGDSLSRGPQPISSGMDGGPDNEIAAPIQQTPGAPSASQRSRPKQVPHGPRPTSDNRRQESTGRQLPIQQANVLESGTDNHELSSDLAQSDMYQHLPDHRPDDASDENRESQPHAYDSATAEQRNQNQTEASNTEEESMEPGKENDGEENMELGHESEQQEGETDRVHSEPINESQPQIRPLCNPHGPELPGSEIPVKTDPTTEPILTLGAQRPPDSVICTKPDALIPTSSTSELVNLDVVSVERDTASLTAEISQEGLLEWVSCTQRSAGLARQLCEALRLVLEPTKASRLRGDYRTGKRINMRKIIPYLASQFRKDKIWLRRSQPSQREYRILMAVDDSSSMSDNLCRQMTFDALATVVTALNLLEVGRIGVCSFGETVRILHDLNETWVGDAGPNVLARFTFKQSRTSLVQLLHSSVKLMQSSINPVSSSSLPSQLLLILSDGVFSEDPQDPAVQAAVRLARDSRLFPVCLILDDMRKKHSVFDLRRYTNTGKIVPYMDTFPLPFYLVLRDVTALPQLLADALRQWFELESTMS</sequence>
<dbReference type="SUPFAM" id="SSF52540">
    <property type="entry name" value="P-loop containing nucleoside triphosphate hydrolases"/>
    <property type="match status" value="6"/>
</dbReference>
<dbReference type="InterPro" id="IPR011704">
    <property type="entry name" value="ATPase_dyneun-rel_AAA"/>
</dbReference>
<dbReference type="Pfam" id="PF07728">
    <property type="entry name" value="AAA_5"/>
    <property type="match status" value="7"/>
</dbReference>
<dbReference type="Gene3D" id="3.40.50.410">
    <property type="entry name" value="von Willebrand factor, type A domain"/>
    <property type="match status" value="1"/>
</dbReference>
<dbReference type="PROSITE" id="PS50234">
    <property type="entry name" value="VWFA"/>
    <property type="match status" value="1"/>
</dbReference>
<dbReference type="EMBL" id="JXXN02002223">
    <property type="protein sequence ID" value="THD23297.1"/>
    <property type="molecule type" value="Genomic_DNA"/>
</dbReference>
<evidence type="ECO:0000256" key="8">
    <source>
        <dbReference type="ARBA" id="ARBA00023242"/>
    </source>
</evidence>
<accession>A0A4E0RRZ9</accession>
<dbReference type="FunFam" id="3.40.50.300:FF:004102">
    <property type="entry name" value="Uncharacterized protein"/>
    <property type="match status" value="1"/>
</dbReference>
<dbReference type="GO" id="GO:0005654">
    <property type="term" value="C:nucleoplasm"/>
    <property type="evidence" value="ECO:0007669"/>
    <property type="project" value="UniProtKB-SubCell"/>
</dbReference>
<dbReference type="GO" id="GO:0030687">
    <property type="term" value="C:preribosome, large subunit precursor"/>
    <property type="evidence" value="ECO:0007669"/>
    <property type="project" value="TreeGrafter"/>
</dbReference>
<gene>
    <name evidence="12" type="ORF">D915_005624</name>
</gene>
<feature type="compositionally biased region" description="Basic and acidic residues" evidence="10">
    <location>
        <begin position="4787"/>
        <end position="4806"/>
    </location>
</feature>
<dbReference type="SMART" id="SM00382">
    <property type="entry name" value="AAA"/>
    <property type="match status" value="5"/>
</dbReference>
<dbReference type="FunFam" id="3.40.50.300:FF:001053">
    <property type="entry name" value="Midasin"/>
    <property type="match status" value="1"/>
</dbReference>
<dbReference type="InterPro" id="IPR041190">
    <property type="entry name" value="Midasin_AAA_lid_5"/>
</dbReference>
<evidence type="ECO:0000256" key="4">
    <source>
        <dbReference type="ARBA" id="ARBA00017143"/>
    </source>
</evidence>
<dbReference type="InterPro" id="IPR002035">
    <property type="entry name" value="VWF_A"/>
</dbReference>
<dbReference type="Proteomes" id="UP000230066">
    <property type="component" value="Unassembled WGS sequence"/>
</dbReference>
<feature type="compositionally biased region" description="Basic and acidic residues" evidence="10">
    <location>
        <begin position="5031"/>
        <end position="5047"/>
    </location>
</feature>
<dbReference type="InterPro" id="IPR012099">
    <property type="entry name" value="Midasin"/>
</dbReference>
<keyword evidence="8 9" id="KW-0539">Nucleus</keyword>
<feature type="compositionally biased region" description="Acidic residues" evidence="10">
    <location>
        <begin position="4807"/>
        <end position="4818"/>
    </location>
</feature>
<dbReference type="Gene3D" id="3.40.50.300">
    <property type="entry name" value="P-loop containing nucleotide triphosphate hydrolases"/>
    <property type="match status" value="6"/>
</dbReference>
<evidence type="ECO:0000313" key="13">
    <source>
        <dbReference type="Proteomes" id="UP000230066"/>
    </source>
</evidence>
<keyword evidence="13" id="KW-1185">Reference proteome</keyword>
<comment type="caution">
    <text evidence="12">The sequence shown here is derived from an EMBL/GenBank/DDBJ whole genome shotgun (WGS) entry which is preliminary data.</text>
</comment>
<dbReference type="Pfam" id="PF17867">
    <property type="entry name" value="AAA_lid_7"/>
    <property type="match status" value="3"/>
</dbReference>
<feature type="compositionally biased region" description="Polar residues" evidence="10">
    <location>
        <begin position="4997"/>
        <end position="5012"/>
    </location>
</feature>
<dbReference type="GO" id="GO:0005524">
    <property type="term" value="F:ATP binding"/>
    <property type="evidence" value="ECO:0007669"/>
    <property type="project" value="UniProtKB-KW"/>
</dbReference>
<feature type="compositionally biased region" description="Acidic residues" evidence="10">
    <location>
        <begin position="4827"/>
        <end position="4839"/>
    </location>
</feature>
<feature type="compositionally biased region" description="Basic and acidic residues" evidence="10">
    <location>
        <begin position="5087"/>
        <end position="5106"/>
    </location>
</feature>